<accession>A0A1G8FDW6</accession>
<dbReference type="EMBL" id="FNDE01000063">
    <property type="protein sequence ID" value="SDH80189.1"/>
    <property type="molecule type" value="Genomic_DNA"/>
</dbReference>
<evidence type="ECO:0000313" key="2">
    <source>
        <dbReference type="Proteomes" id="UP000198956"/>
    </source>
</evidence>
<protein>
    <submittedName>
        <fullName evidence="1">Uncharacterized protein</fullName>
    </submittedName>
</protein>
<sequence>MNSLEMIFKDESVKLVAFVDEIQISRTQAIISGQSTGDGEPNNSKGKNKIICIFRRGKNWNVTN</sequence>
<organism evidence="1 2">
    <name type="scientific">Aneurinibacillus thermoaerophilus</name>
    <dbReference type="NCBI Taxonomy" id="143495"/>
    <lineage>
        <taxon>Bacteria</taxon>
        <taxon>Bacillati</taxon>
        <taxon>Bacillota</taxon>
        <taxon>Bacilli</taxon>
        <taxon>Bacillales</taxon>
        <taxon>Paenibacillaceae</taxon>
        <taxon>Aneurinibacillus group</taxon>
        <taxon>Aneurinibacillus</taxon>
    </lineage>
</organism>
<name>A0A1G8FDW6_ANETH</name>
<evidence type="ECO:0000313" key="1">
    <source>
        <dbReference type="EMBL" id="SDH80189.1"/>
    </source>
</evidence>
<gene>
    <name evidence="1" type="ORF">SAMN04489735_106311</name>
</gene>
<reference evidence="1 2" key="1">
    <citation type="submission" date="2016-10" db="EMBL/GenBank/DDBJ databases">
        <authorList>
            <person name="de Groot N.N."/>
        </authorList>
    </citation>
    <scope>NUCLEOTIDE SEQUENCE [LARGE SCALE GENOMIC DNA]</scope>
    <source>
        <strain evidence="1 2">L 420-91</strain>
    </source>
</reference>
<dbReference type="AlphaFoldDB" id="A0A1G8FDW6"/>
<proteinExistence type="predicted"/>
<dbReference type="Proteomes" id="UP000198956">
    <property type="component" value="Unassembled WGS sequence"/>
</dbReference>